<dbReference type="NCBIfam" id="TIGR00809">
    <property type="entry name" value="secB"/>
    <property type="match status" value="1"/>
</dbReference>
<evidence type="ECO:0000256" key="5">
    <source>
        <dbReference type="ARBA" id="ARBA00023186"/>
    </source>
</evidence>
<dbReference type="Gene3D" id="3.10.420.10">
    <property type="entry name" value="SecB-like"/>
    <property type="match status" value="1"/>
</dbReference>
<keyword evidence="2 6" id="KW-0813">Transport</keyword>
<accession>A0AAE4AR12</accession>
<keyword evidence="4 6" id="KW-0811">Translocation</keyword>
<dbReference type="GO" id="GO:0051082">
    <property type="term" value="F:unfolded protein binding"/>
    <property type="evidence" value="ECO:0007669"/>
    <property type="project" value="InterPro"/>
</dbReference>
<comment type="subcellular location">
    <subcellularLocation>
        <location evidence="6">Cytoplasm</location>
    </subcellularLocation>
</comment>
<evidence type="ECO:0000256" key="6">
    <source>
        <dbReference type="HAMAP-Rule" id="MF_00821"/>
    </source>
</evidence>
<dbReference type="RefSeq" id="WP_306883520.1">
    <property type="nucleotide sequence ID" value="NZ_JAUSUL010000001.1"/>
</dbReference>
<dbReference type="AlphaFoldDB" id="A0AAE4AR12"/>
<evidence type="ECO:0000256" key="2">
    <source>
        <dbReference type="ARBA" id="ARBA00022448"/>
    </source>
</evidence>
<evidence type="ECO:0000256" key="1">
    <source>
        <dbReference type="ARBA" id="ARBA00009990"/>
    </source>
</evidence>
<evidence type="ECO:0000256" key="3">
    <source>
        <dbReference type="ARBA" id="ARBA00022927"/>
    </source>
</evidence>
<comment type="subunit">
    <text evidence="6">Homotetramer, a dimer of dimers. One homotetramer interacts with 1 SecA dimer.</text>
</comment>
<organism evidence="8 9">
    <name type="scientific">Amorphus orientalis</name>
    <dbReference type="NCBI Taxonomy" id="649198"/>
    <lineage>
        <taxon>Bacteria</taxon>
        <taxon>Pseudomonadati</taxon>
        <taxon>Pseudomonadota</taxon>
        <taxon>Alphaproteobacteria</taxon>
        <taxon>Hyphomicrobiales</taxon>
        <taxon>Amorphaceae</taxon>
        <taxon>Amorphus</taxon>
    </lineage>
</organism>
<keyword evidence="6" id="KW-0963">Cytoplasm</keyword>
<feature type="region of interest" description="Disordered" evidence="7">
    <location>
        <begin position="1"/>
        <end position="22"/>
    </location>
</feature>
<dbReference type="Pfam" id="PF02556">
    <property type="entry name" value="SecB"/>
    <property type="match status" value="1"/>
</dbReference>
<sequence>MSDTSSSQGAQPAGSGESAGAQPSIRVLAQYAKDLSFENPQAPASLQQQSQSPKINIDVNVTARGLSETDFEVTLKLQAQAGEGDSALFHVELDYAGIFRLQNMPKEHIHPFLLIEAPRMLFPFARQIVAEATRNGGFPPLMIDPVDFAALYRRNLAEAQNSSAATN</sequence>
<dbReference type="SUPFAM" id="SSF54611">
    <property type="entry name" value="SecB-like"/>
    <property type="match status" value="1"/>
</dbReference>
<evidence type="ECO:0000313" key="9">
    <source>
        <dbReference type="Proteomes" id="UP001229244"/>
    </source>
</evidence>
<dbReference type="InterPro" id="IPR003708">
    <property type="entry name" value="SecB"/>
</dbReference>
<proteinExistence type="inferred from homology"/>
<dbReference type="GO" id="GO:0015031">
    <property type="term" value="P:protein transport"/>
    <property type="evidence" value="ECO:0007669"/>
    <property type="project" value="UniProtKB-UniRule"/>
</dbReference>
<dbReference type="HAMAP" id="MF_00821">
    <property type="entry name" value="SecB"/>
    <property type="match status" value="1"/>
</dbReference>
<dbReference type="NCBIfam" id="NF004392">
    <property type="entry name" value="PRK05751.1-3"/>
    <property type="match status" value="1"/>
</dbReference>
<comment type="caution">
    <text evidence="8">The sequence shown here is derived from an EMBL/GenBank/DDBJ whole genome shotgun (WGS) entry which is preliminary data.</text>
</comment>
<protein>
    <recommendedName>
        <fullName evidence="6">Protein-export protein SecB</fullName>
    </recommendedName>
</protein>
<dbReference type="PRINTS" id="PR01594">
    <property type="entry name" value="SECBCHAPRONE"/>
</dbReference>
<dbReference type="PANTHER" id="PTHR36918">
    <property type="match status" value="1"/>
</dbReference>
<dbReference type="Proteomes" id="UP001229244">
    <property type="component" value="Unassembled WGS sequence"/>
</dbReference>
<keyword evidence="9" id="KW-1185">Reference proteome</keyword>
<evidence type="ECO:0000256" key="4">
    <source>
        <dbReference type="ARBA" id="ARBA00023010"/>
    </source>
</evidence>
<comment type="function">
    <text evidence="6">One of the proteins required for the normal export of preproteins out of the cell cytoplasm. It is a molecular chaperone that binds to a subset of precursor proteins, maintaining them in a translocation-competent state. It also specifically binds to its receptor SecA.</text>
</comment>
<evidence type="ECO:0000256" key="7">
    <source>
        <dbReference type="SAM" id="MobiDB-lite"/>
    </source>
</evidence>
<name>A0AAE4AR12_9HYPH</name>
<dbReference type="GO" id="GO:0006457">
    <property type="term" value="P:protein folding"/>
    <property type="evidence" value="ECO:0007669"/>
    <property type="project" value="UniProtKB-UniRule"/>
</dbReference>
<dbReference type="PANTHER" id="PTHR36918:SF1">
    <property type="entry name" value="PROTEIN-EXPORT PROTEIN SECB"/>
    <property type="match status" value="1"/>
</dbReference>
<keyword evidence="3 6" id="KW-0653">Protein transport</keyword>
<dbReference type="InterPro" id="IPR035958">
    <property type="entry name" value="SecB-like_sf"/>
</dbReference>
<comment type="similarity">
    <text evidence="1 6">Belongs to the SecB family.</text>
</comment>
<dbReference type="GO" id="GO:0051262">
    <property type="term" value="P:protein tetramerization"/>
    <property type="evidence" value="ECO:0007669"/>
    <property type="project" value="InterPro"/>
</dbReference>
<reference evidence="8" key="1">
    <citation type="submission" date="2023-07" db="EMBL/GenBank/DDBJ databases">
        <title>Genomic Encyclopedia of Type Strains, Phase IV (KMG-IV): sequencing the most valuable type-strain genomes for metagenomic binning, comparative biology and taxonomic classification.</title>
        <authorList>
            <person name="Goeker M."/>
        </authorList>
    </citation>
    <scope>NUCLEOTIDE SEQUENCE</scope>
    <source>
        <strain evidence="8">DSM 21202</strain>
    </source>
</reference>
<dbReference type="EMBL" id="JAUSUL010000001">
    <property type="protein sequence ID" value="MDQ0313723.1"/>
    <property type="molecule type" value="Genomic_DNA"/>
</dbReference>
<gene>
    <name evidence="6" type="primary">secB</name>
    <name evidence="8" type="ORF">J2S73_000160</name>
</gene>
<dbReference type="GO" id="GO:0005737">
    <property type="term" value="C:cytoplasm"/>
    <property type="evidence" value="ECO:0007669"/>
    <property type="project" value="UniProtKB-SubCell"/>
</dbReference>
<keyword evidence="5 6" id="KW-0143">Chaperone</keyword>
<evidence type="ECO:0000313" key="8">
    <source>
        <dbReference type="EMBL" id="MDQ0313723.1"/>
    </source>
</evidence>